<evidence type="ECO:0000256" key="2">
    <source>
        <dbReference type="ARBA" id="ARBA00022598"/>
    </source>
</evidence>
<keyword evidence="1 9" id="KW-0963">Cytoplasm</keyword>
<dbReference type="InterPro" id="IPR027417">
    <property type="entry name" value="P-loop_NTPase"/>
</dbReference>
<dbReference type="EMBL" id="JASHID010000013">
    <property type="protein sequence ID" value="MDI9865989.1"/>
    <property type="molecule type" value="Genomic_DNA"/>
</dbReference>
<evidence type="ECO:0000256" key="9">
    <source>
        <dbReference type="HAMAP-Rule" id="MF_00336"/>
    </source>
</evidence>
<organism evidence="10 11">
    <name type="scientific">Flectobacillus longus</name>
    <dbReference type="NCBI Taxonomy" id="2984207"/>
    <lineage>
        <taxon>Bacteria</taxon>
        <taxon>Pseudomonadati</taxon>
        <taxon>Bacteroidota</taxon>
        <taxon>Cytophagia</taxon>
        <taxon>Cytophagales</taxon>
        <taxon>Flectobacillaceae</taxon>
        <taxon>Flectobacillus</taxon>
    </lineage>
</organism>
<feature type="binding site" evidence="9">
    <location>
        <begin position="100"/>
        <end position="103"/>
    </location>
    <ligand>
        <name>ATP</name>
        <dbReference type="ChEBI" id="CHEBI:30616"/>
    </ligand>
</feature>
<keyword evidence="2 9" id="KW-0436">Ligase</keyword>
<keyword evidence="5 9" id="KW-0093">Biotin biosynthesis</keyword>
<comment type="cofactor">
    <cofactor evidence="9">
        <name>Mg(2+)</name>
        <dbReference type="ChEBI" id="CHEBI:18420"/>
    </cofactor>
</comment>
<comment type="pathway">
    <text evidence="9">Cofactor biosynthesis; biotin biosynthesis; biotin from 7,8-diaminononanoate: step 1/2.</text>
</comment>
<keyword evidence="7 9" id="KW-0460">Magnesium</keyword>
<keyword evidence="3 9" id="KW-0479">Metal-binding</keyword>
<feature type="binding site" evidence="9">
    <location>
        <position position="37"/>
    </location>
    <ligand>
        <name>substrate</name>
    </ligand>
</feature>
<feature type="binding site" evidence="9">
    <location>
        <position position="44"/>
    </location>
    <ligand>
        <name>Mg(2+)</name>
        <dbReference type="ChEBI" id="CHEBI:18420"/>
    </ligand>
</feature>
<comment type="caution">
    <text evidence="10">The sequence shown here is derived from an EMBL/GenBank/DDBJ whole genome shotgun (WGS) entry which is preliminary data.</text>
</comment>
<proteinExistence type="inferred from homology"/>
<evidence type="ECO:0000256" key="6">
    <source>
        <dbReference type="ARBA" id="ARBA00022840"/>
    </source>
</evidence>
<dbReference type="GO" id="GO:0004141">
    <property type="term" value="F:dethiobiotin synthase activity"/>
    <property type="evidence" value="ECO:0007669"/>
    <property type="project" value="UniProtKB-EC"/>
</dbReference>
<evidence type="ECO:0000256" key="7">
    <source>
        <dbReference type="ARBA" id="ARBA00022842"/>
    </source>
</evidence>
<dbReference type="Gene3D" id="3.40.50.300">
    <property type="entry name" value="P-loop containing nucleotide triphosphate hydrolases"/>
    <property type="match status" value="1"/>
</dbReference>
<evidence type="ECO:0000256" key="4">
    <source>
        <dbReference type="ARBA" id="ARBA00022741"/>
    </source>
</evidence>
<protein>
    <recommendedName>
        <fullName evidence="9">ATP-dependent dethiobiotin synthetase BioD</fullName>
        <ecNumber evidence="9">6.3.3.3</ecNumber>
    </recommendedName>
    <alternativeName>
        <fullName evidence="9">DTB synthetase</fullName>
        <shortName evidence="9">DTBS</shortName>
    </alternativeName>
    <alternativeName>
        <fullName evidence="9">Dethiobiotin synthase</fullName>
    </alternativeName>
</protein>
<keyword evidence="6 9" id="KW-0067">ATP-binding</keyword>
<dbReference type="EC" id="6.3.3.3" evidence="9"/>
<dbReference type="PANTHER" id="PTHR43210:SF2">
    <property type="entry name" value="ATP-DEPENDENT DETHIOBIOTIN SYNTHETASE BIOD 2"/>
    <property type="match status" value="1"/>
</dbReference>
<evidence type="ECO:0000313" key="10">
    <source>
        <dbReference type="EMBL" id="MDI9865989.1"/>
    </source>
</evidence>
<dbReference type="Proteomes" id="UP001236569">
    <property type="component" value="Unassembled WGS sequence"/>
</dbReference>
<evidence type="ECO:0000256" key="1">
    <source>
        <dbReference type="ARBA" id="ARBA00022490"/>
    </source>
</evidence>
<feature type="binding site" evidence="9">
    <location>
        <position position="44"/>
    </location>
    <ligand>
        <name>ATP</name>
        <dbReference type="ChEBI" id="CHEBI:30616"/>
    </ligand>
</feature>
<keyword evidence="4 9" id="KW-0547">Nucleotide-binding</keyword>
<dbReference type="InterPro" id="IPR004472">
    <property type="entry name" value="DTB_synth_BioD"/>
</dbReference>
<comment type="caution">
    <text evidence="9">Lacks conserved residue(s) required for the propagation of feature annotation.</text>
</comment>
<dbReference type="SUPFAM" id="SSF52540">
    <property type="entry name" value="P-loop containing nucleoside triphosphate hydrolases"/>
    <property type="match status" value="1"/>
</dbReference>
<gene>
    <name evidence="9 10" type="primary">bioD</name>
    <name evidence="10" type="ORF">QM480_16725</name>
</gene>
<evidence type="ECO:0000256" key="5">
    <source>
        <dbReference type="ARBA" id="ARBA00022756"/>
    </source>
</evidence>
<comment type="similarity">
    <text evidence="9">Belongs to the dethiobiotin synthetase family.</text>
</comment>
<feature type="active site" evidence="9">
    <location>
        <position position="33"/>
    </location>
</feature>
<comment type="function">
    <text evidence="9">Catalyzes a mechanistically unusual reaction, the ATP-dependent insertion of CO2 between the N7 and N8 nitrogen atoms of 7,8-diaminopelargonic acid (DAPA, also called 7,8-diammoniononanoate) to form a ureido ring.</text>
</comment>
<comment type="subunit">
    <text evidence="9">Homodimer.</text>
</comment>
<reference evidence="10 11" key="1">
    <citation type="submission" date="2023-05" db="EMBL/GenBank/DDBJ databases">
        <title>Novel species of genus Flectobacillus isolated from stream in China.</title>
        <authorList>
            <person name="Lu H."/>
        </authorList>
    </citation>
    <scope>NUCLEOTIDE SEQUENCE [LARGE SCALE GENOMIC DNA]</scope>
    <source>
        <strain evidence="10 11">DC10W</strain>
    </source>
</reference>
<dbReference type="PANTHER" id="PTHR43210">
    <property type="entry name" value="DETHIOBIOTIN SYNTHETASE"/>
    <property type="match status" value="1"/>
</dbReference>
<evidence type="ECO:0000256" key="3">
    <source>
        <dbReference type="ARBA" id="ARBA00022723"/>
    </source>
</evidence>
<comment type="catalytic activity">
    <reaction evidence="9">
        <text>(7R,8S)-7,8-diammoniononanoate + CO2 + ATP = (4R,5S)-dethiobiotin + ADP + phosphate + 3 H(+)</text>
        <dbReference type="Rhea" id="RHEA:15805"/>
        <dbReference type="ChEBI" id="CHEBI:15378"/>
        <dbReference type="ChEBI" id="CHEBI:16526"/>
        <dbReference type="ChEBI" id="CHEBI:30616"/>
        <dbReference type="ChEBI" id="CHEBI:43474"/>
        <dbReference type="ChEBI" id="CHEBI:149469"/>
        <dbReference type="ChEBI" id="CHEBI:149473"/>
        <dbReference type="ChEBI" id="CHEBI:456216"/>
        <dbReference type="EC" id="6.3.3.3"/>
    </reaction>
</comment>
<feature type="binding site" evidence="9">
    <location>
        <position position="100"/>
    </location>
    <ligand>
        <name>Mg(2+)</name>
        <dbReference type="ChEBI" id="CHEBI:18420"/>
    </ligand>
</feature>
<dbReference type="Pfam" id="PF13500">
    <property type="entry name" value="AAA_26"/>
    <property type="match status" value="1"/>
</dbReference>
<evidence type="ECO:0000313" key="11">
    <source>
        <dbReference type="Proteomes" id="UP001236569"/>
    </source>
</evidence>
<dbReference type="CDD" id="cd03109">
    <property type="entry name" value="DTBS"/>
    <property type="match status" value="1"/>
</dbReference>
<dbReference type="PIRSF" id="PIRSF006755">
    <property type="entry name" value="DTB_synth"/>
    <property type="match status" value="1"/>
</dbReference>
<dbReference type="NCBIfam" id="TIGR00347">
    <property type="entry name" value="bioD"/>
    <property type="match status" value="1"/>
</dbReference>
<sequence length="206" mass="22441">MKKQFIVAGIGTEIGKTFISSVLVEALQADYWKPIQSGGLDFSDTDTVKSLVSAPNNTFFPEAYRLNEPLSPHAAAALDGVTIELAKIQLPVTERNLIVELAGGLMVPLNDNDLVIDMVQQLNLPVILVSKNYLGSINHTLLSIEALKTRNIPVEGIIFNGISNASTESFILNYTKLKCLGRIPTQAEIDKPAVRKLADLLVGNWQ</sequence>
<feature type="binding site" evidence="9">
    <location>
        <begin position="13"/>
        <end position="18"/>
    </location>
    <ligand>
        <name>ATP</name>
        <dbReference type="ChEBI" id="CHEBI:30616"/>
    </ligand>
</feature>
<name>A0ABT6YRA4_9BACT</name>
<feature type="binding site" evidence="9">
    <location>
        <position position="17"/>
    </location>
    <ligand>
        <name>Mg(2+)</name>
        <dbReference type="ChEBI" id="CHEBI:18420"/>
    </ligand>
</feature>
<dbReference type="RefSeq" id="WP_283370917.1">
    <property type="nucleotide sequence ID" value="NZ_JASHID010000013.1"/>
</dbReference>
<keyword evidence="11" id="KW-1185">Reference proteome</keyword>
<dbReference type="HAMAP" id="MF_00336">
    <property type="entry name" value="BioD"/>
    <property type="match status" value="1"/>
</dbReference>
<comment type="catalytic activity">
    <reaction evidence="8">
        <text>(7R,8S)-8-amino-7-(carboxyamino)nonanoate + ATP = (4R,5S)-dethiobiotin + ADP + phosphate + H(+)</text>
        <dbReference type="Rhea" id="RHEA:63684"/>
        <dbReference type="ChEBI" id="CHEBI:15378"/>
        <dbReference type="ChEBI" id="CHEBI:30616"/>
        <dbReference type="ChEBI" id="CHEBI:43474"/>
        <dbReference type="ChEBI" id="CHEBI:149470"/>
        <dbReference type="ChEBI" id="CHEBI:149473"/>
        <dbReference type="ChEBI" id="CHEBI:456216"/>
    </reaction>
</comment>
<comment type="subcellular location">
    <subcellularLocation>
        <location evidence="9">Cytoplasm</location>
    </subcellularLocation>
</comment>
<accession>A0ABT6YRA4</accession>
<evidence type="ECO:0000256" key="8">
    <source>
        <dbReference type="ARBA" id="ARBA00047386"/>
    </source>
</evidence>